<evidence type="ECO:0000259" key="2">
    <source>
        <dbReference type="PROSITE" id="PS50883"/>
    </source>
</evidence>
<feature type="domain" description="GGDEF" evidence="3">
    <location>
        <begin position="336"/>
        <end position="469"/>
    </location>
</feature>
<accession>A0A3B0WKB2</accession>
<dbReference type="CDD" id="cd01949">
    <property type="entry name" value="GGDEF"/>
    <property type="match status" value="1"/>
</dbReference>
<feature type="domain" description="EAL" evidence="2">
    <location>
        <begin position="478"/>
        <end position="729"/>
    </location>
</feature>
<gene>
    <name evidence="4" type="ORF">MNBD_GAMMA02-1574</name>
</gene>
<dbReference type="InterPro" id="IPR000160">
    <property type="entry name" value="GGDEF_dom"/>
</dbReference>
<dbReference type="SMART" id="SM00267">
    <property type="entry name" value="GGDEF"/>
    <property type="match status" value="1"/>
</dbReference>
<dbReference type="SUPFAM" id="SSF55073">
    <property type="entry name" value="Nucleotide cyclase"/>
    <property type="match status" value="1"/>
</dbReference>
<dbReference type="SMART" id="SM00052">
    <property type="entry name" value="EAL"/>
    <property type="match status" value="1"/>
</dbReference>
<organism evidence="4">
    <name type="scientific">hydrothermal vent metagenome</name>
    <dbReference type="NCBI Taxonomy" id="652676"/>
    <lineage>
        <taxon>unclassified sequences</taxon>
        <taxon>metagenomes</taxon>
        <taxon>ecological metagenomes</taxon>
    </lineage>
</organism>
<dbReference type="NCBIfam" id="TIGR00254">
    <property type="entry name" value="GGDEF"/>
    <property type="match status" value="1"/>
</dbReference>
<dbReference type="PANTHER" id="PTHR44757:SF2">
    <property type="entry name" value="BIOFILM ARCHITECTURE MAINTENANCE PROTEIN MBAA"/>
    <property type="match status" value="1"/>
</dbReference>
<keyword evidence="1" id="KW-1133">Transmembrane helix</keyword>
<dbReference type="SUPFAM" id="SSF141868">
    <property type="entry name" value="EAL domain-like"/>
    <property type="match status" value="1"/>
</dbReference>
<name>A0A3B0WKB2_9ZZZZ</name>
<keyword evidence="1" id="KW-0472">Membrane</keyword>
<dbReference type="PROSITE" id="PS50883">
    <property type="entry name" value="EAL"/>
    <property type="match status" value="1"/>
</dbReference>
<dbReference type="InterPro" id="IPR043128">
    <property type="entry name" value="Rev_trsase/Diguanyl_cyclase"/>
</dbReference>
<evidence type="ECO:0000256" key="1">
    <source>
        <dbReference type="SAM" id="Phobius"/>
    </source>
</evidence>
<dbReference type="PANTHER" id="PTHR44757">
    <property type="entry name" value="DIGUANYLATE CYCLASE DGCP"/>
    <property type="match status" value="1"/>
</dbReference>
<dbReference type="EMBL" id="UOFA01000057">
    <property type="protein sequence ID" value="VAW44004.1"/>
    <property type="molecule type" value="Genomic_DNA"/>
</dbReference>
<dbReference type="Gene3D" id="3.30.70.270">
    <property type="match status" value="1"/>
</dbReference>
<sequence>MSAHYRQNVKQSKITAMLISLAIVAASVAIAFYVANSQKQVLQQILAGHGDRTKVKMVDNVKDLMADLRAMSKRWVNDQSTTEDNWRADATDFIYRIEGVNSMWMIDEQFNCLWVVSESSGSEQKCQQMMDDSEHILTLINSRENQAVDFTEAQSVNDEQTVYMFEPIGDGDAFAGFIAIEINIQVFIDYVLGDPVSSGYYTKAYANEQIVYSNGPELSNNSYLNVFQLNMDSDQNYWTFKVYPTEVILSLIVTTLPYFIAIMGAIIALLFMLTLWSKQKAKFESKLLANEISEREKVQFELEYLANHDTLTHLPNRHYITNFIETRVEFSQHSQQKFTILFIDLDHFKDINDTLGHAIGDEMLKKLPILFNKIFRHDDVIARMGGDEFVVYLPGEMSVDHVAKLVERFLKSLEYPIQIEEHLIRLTGSVGVAFYPQHGANVTELLSHADAALYRAKDQGRNTFAIYDSEIEQIAKDRLQLIARLHNANENEEFEMYFQPRYSLSDSKIIGAEALIRWKTSDNKLIEPIEFIGLLEETSLIIPISWRMLKRSCDQFLKLLEFQPHLFMSFNVSAKLLEHPDFLTNIQSIFAKSQFPPDRLELELTEQTLIKNVENSQYVLNEVIKLGVSIAIDDFGTGYSSLSYLKNFPVDVLKIDKSFIQDIDSNSDDLELVKTMIAMGKNLNIITVAEGVENEAQLKILKHELCDQVQGYFFKKPMRYYDLYQLVTG</sequence>
<dbReference type="Gene3D" id="3.20.20.450">
    <property type="entry name" value="EAL domain"/>
    <property type="match status" value="1"/>
</dbReference>
<dbReference type="InterPro" id="IPR001633">
    <property type="entry name" value="EAL_dom"/>
</dbReference>
<feature type="transmembrane region" description="Helical" evidence="1">
    <location>
        <begin position="256"/>
        <end position="276"/>
    </location>
</feature>
<dbReference type="CDD" id="cd01948">
    <property type="entry name" value="EAL"/>
    <property type="match status" value="1"/>
</dbReference>
<dbReference type="InterPro" id="IPR035919">
    <property type="entry name" value="EAL_sf"/>
</dbReference>
<dbReference type="InterPro" id="IPR052155">
    <property type="entry name" value="Biofilm_reg_signaling"/>
</dbReference>
<keyword evidence="1" id="KW-0812">Transmembrane</keyword>
<evidence type="ECO:0000313" key="4">
    <source>
        <dbReference type="EMBL" id="VAW44004.1"/>
    </source>
</evidence>
<dbReference type="AlphaFoldDB" id="A0A3B0WKB2"/>
<dbReference type="Pfam" id="PF00563">
    <property type="entry name" value="EAL"/>
    <property type="match status" value="1"/>
</dbReference>
<dbReference type="FunFam" id="3.30.70.270:FF:000001">
    <property type="entry name" value="Diguanylate cyclase domain protein"/>
    <property type="match status" value="1"/>
</dbReference>
<evidence type="ECO:0000259" key="3">
    <source>
        <dbReference type="PROSITE" id="PS50887"/>
    </source>
</evidence>
<protein>
    <submittedName>
        <fullName evidence="4">Diguanylate cyclase/phosphodiesterase (GGDEF &amp; EAL domains) with PAS/PAC sensor(S)</fullName>
    </submittedName>
</protein>
<proteinExistence type="predicted"/>
<feature type="transmembrane region" description="Helical" evidence="1">
    <location>
        <begin position="14"/>
        <end position="35"/>
    </location>
</feature>
<dbReference type="Pfam" id="PF00990">
    <property type="entry name" value="GGDEF"/>
    <property type="match status" value="1"/>
</dbReference>
<dbReference type="PROSITE" id="PS50887">
    <property type="entry name" value="GGDEF"/>
    <property type="match status" value="1"/>
</dbReference>
<reference evidence="4" key="1">
    <citation type="submission" date="2018-06" db="EMBL/GenBank/DDBJ databases">
        <authorList>
            <person name="Zhirakovskaya E."/>
        </authorList>
    </citation>
    <scope>NUCLEOTIDE SEQUENCE</scope>
</reference>
<dbReference type="InterPro" id="IPR029787">
    <property type="entry name" value="Nucleotide_cyclase"/>
</dbReference>